<accession>A0A1R3T6E0</accession>
<dbReference type="PANTHER" id="PTHR24567">
    <property type="entry name" value="CRP FAMILY TRANSCRIPTIONAL REGULATORY PROTEIN"/>
    <property type="match status" value="1"/>
</dbReference>
<dbReference type="InterPro" id="IPR012318">
    <property type="entry name" value="HTH_CRP"/>
</dbReference>
<dbReference type="Pfam" id="PF00027">
    <property type="entry name" value="cNMP_binding"/>
    <property type="match status" value="1"/>
</dbReference>
<dbReference type="PANTHER" id="PTHR24567:SF58">
    <property type="entry name" value="CYCLIC AMP-BINDING REGULATORY PROTEIN"/>
    <property type="match status" value="1"/>
</dbReference>
<feature type="domain" description="HTH crp-type" evidence="5">
    <location>
        <begin position="144"/>
        <end position="210"/>
    </location>
</feature>
<keyword evidence="6" id="KW-0418">Kinase</keyword>
<evidence type="ECO:0000256" key="2">
    <source>
        <dbReference type="ARBA" id="ARBA00023125"/>
    </source>
</evidence>
<keyword evidence="6" id="KW-0808">Transferase</keyword>
<gene>
    <name evidence="6" type="ORF">PSM36_2864</name>
</gene>
<dbReference type="Gene3D" id="2.60.120.10">
    <property type="entry name" value="Jelly Rolls"/>
    <property type="match status" value="1"/>
</dbReference>
<dbReference type="SUPFAM" id="SSF46785">
    <property type="entry name" value="Winged helix' DNA-binding domain"/>
    <property type="match status" value="1"/>
</dbReference>
<dbReference type="SMART" id="SM00419">
    <property type="entry name" value="HTH_CRP"/>
    <property type="match status" value="1"/>
</dbReference>
<sequence length="216" mass="24685">MIFQCPLCNSVPEDQREDFMRDVRFSVKNYQKGDVIVTQGTLYESLYILIRGEIVTEMADEKGDFMKVAHISAPNPLATGFLFATNNRSPVSAICKMPCTAVVIPKENVYFLMRKYESFMLAFLSYISNRVSSLSEKLRLVSLRTIRAKLAYYLLKESAGKPLFRLKASKEEIARLFSVSRPALVKVMMEMAADGIIEVDRRDILIKDRIALQKMF</sequence>
<dbReference type="GO" id="GO:0003677">
    <property type="term" value="F:DNA binding"/>
    <property type="evidence" value="ECO:0007669"/>
    <property type="project" value="UniProtKB-KW"/>
</dbReference>
<dbReference type="PROSITE" id="PS51063">
    <property type="entry name" value="HTH_CRP_2"/>
    <property type="match status" value="1"/>
</dbReference>
<evidence type="ECO:0000313" key="7">
    <source>
        <dbReference type="Proteomes" id="UP000187464"/>
    </source>
</evidence>
<dbReference type="InterPro" id="IPR014710">
    <property type="entry name" value="RmlC-like_jellyroll"/>
</dbReference>
<evidence type="ECO:0000256" key="1">
    <source>
        <dbReference type="ARBA" id="ARBA00023015"/>
    </source>
</evidence>
<dbReference type="GO" id="GO:0005829">
    <property type="term" value="C:cytosol"/>
    <property type="evidence" value="ECO:0007669"/>
    <property type="project" value="TreeGrafter"/>
</dbReference>
<keyword evidence="3" id="KW-0804">Transcription</keyword>
<dbReference type="STRING" id="1642647.PSM36_2864"/>
<dbReference type="AlphaFoldDB" id="A0A1R3T6E0"/>
<dbReference type="EMBL" id="LT605205">
    <property type="protein sequence ID" value="SCD21659.1"/>
    <property type="molecule type" value="Genomic_DNA"/>
</dbReference>
<dbReference type="Pfam" id="PF13545">
    <property type="entry name" value="HTH_Crp_2"/>
    <property type="match status" value="1"/>
</dbReference>
<name>A0A1R3T6E0_9BACT</name>
<keyword evidence="1" id="KW-0805">Transcription regulation</keyword>
<dbReference type="InterPro" id="IPR000595">
    <property type="entry name" value="cNMP-bd_dom"/>
</dbReference>
<evidence type="ECO:0000259" key="4">
    <source>
        <dbReference type="PROSITE" id="PS50042"/>
    </source>
</evidence>
<dbReference type="Proteomes" id="UP000187464">
    <property type="component" value="Chromosome I"/>
</dbReference>
<protein>
    <submittedName>
        <fullName evidence="6">cAMP-binding domain of CRP or a regulatory subunit of cAMP-dependent protein kinases</fullName>
    </submittedName>
</protein>
<dbReference type="KEGG" id="psac:PSM36_2864"/>
<dbReference type="GO" id="GO:0016301">
    <property type="term" value="F:kinase activity"/>
    <property type="evidence" value="ECO:0007669"/>
    <property type="project" value="UniProtKB-KW"/>
</dbReference>
<dbReference type="InterPro" id="IPR036390">
    <property type="entry name" value="WH_DNA-bd_sf"/>
</dbReference>
<proteinExistence type="predicted"/>
<feature type="domain" description="Cyclic nucleotide-binding" evidence="4">
    <location>
        <begin position="7"/>
        <end position="113"/>
    </location>
</feature>
<dbReference type="PROSITE" id="PS50042">
    <property type="entry name" value="CNMP_BINDING_3"/>
    <property type="match status" value="1"/>
</dbReference>
<evidence type="ECO:0000259" key="5">
    <source>
        <dbReference type="PROSITE" id="PS51063"/>
    </source>
</evidence>
<dbReference type="SMART" id="SM00100">
    <property type="entry name" value="cNMP"/>
    <property type="match status" value="1"/>
</dbReference>
<dbReference type="CDD" id="cd00038">
    <property type="entry name" value="CAP_ED"/>
    <property type="match status" value="1"/>
</dbReference>
<evidence type="ECO:0000313" key="6">
    <source>
        <dbReference type="EMBL" id="SCD21659.1"/>
    </source>
</evidence>
<dbReference type="GO" id="GO:0003700">
    <property type="term" value="F:DNA-binding transcription factor activity"/>
    <property type="evidence" value="ECO:0007669"/>
    <property type="project" value="TreeGrafter"/>
</dbReference>
<dbReference type="InterPro" id="IPR018490">
    <property type="entry name" value="cNMP-bd_dom_sf"/>
</dbReference>
<keyword evidence="2" id="KW-0238">DNA-binding</keyword>
<dbReference type="SUPFAM" id="SSF51206">
    <property type="entry name" value="cAMP-binding domain-like"/>
    <property type="match status" value="1"/>
</dbReference>
<reference evidence="6 7" key="1">
    <citation type="submission" date="2016-08" db="EMBL/GenBank/DDBJ databases">
        <authorList>
            <person name="Seilhamer J.J."/>
        </authorList>
    </citation>
    <scope>NUCLEOTIDE SEQUENCE [LARGE SCALE GENOMIC DNA]</scope>
    <source>
        <strain evidence="6">M3/6</strain>
    </source>
</reference>
<dbReference type="InterPro" id="IPR050397">
    <property type="entry name" value="Env_Response_Regulators"/>
</dbReference>
<keyword evidence="7" id="KW-1185">Reference proteome</keyword>
<evidence type="ECO:0000256" key="3">
    <source>
        <dbReference type="ARBA" id="ARBA00023163"/>
    </source>
</evidence>
<organism evidence="6 7">
    <name type="scientific">Proteiniphilum saccharofermentans</name>
    <dbReference type="NCBI Taxonomy" id="1642647"/>
    <lineage>
        <taxon>Bacteria</taxon>
        <taxon>Pseudomonadati</taxon>
        <taxon>Bacteroidota</taxon>
        <taxon>Bacteroidia</taxon>
        <taxon>Bacteroidales</taxon>
        <taxon>Dysgonomonadaceae</taxon>
        <taxon>Proteiniphilum</taxon>
    </lineage>
</organism>